<organism evidence="1 2">
    <name type="scientific">Aeromonas sobria</name>
    <dbReference type="NCBI Taxonomy" id="646"/>
    <lineage>
        <taxon>Bacteria</taxon>
        <taxon>Pseudomonadati</taxon>
        <taxon>Pseudomonadota</taxon>
        <taxon>Gammaproteobacteria</taxon>
        <taxon>Aeromonadales</taxon>
        <taxon>Aeromonadaceae</taxon>
        <taxon>Aeromonas</taxon>
    </lineage>
</organism>
<protein>
    <submittedName>
        <fullName evidence="1">Uncharacterized protein</fullName>
    </submittedName>
</protein>
<evidence type="ECO:0000313" key="2">
    <source>
        <dbReference type="Proteomes" id="UP000233526"/>
    </source>
</evidence>
<evidence type="ECO:0000313" key="1">
    <source>
        <dbReference type="EMBL" id="PKQ79656.1"/>
    </source>
</evidence>
<comment type="caution">
    <text evidence="1">The sequence shown here is derived from an EMBL/GenBank/DDBJ whole genome shotgun (WGS) entry which is preliminary data.</text>
</comment>
<sequence length="66" mass="7950">MRQLFHPVSEQEALTELPRLQQRLTTKARPSSFLYRRSEGKSLLVQAQQSLRWHQLFHHLNRRICP</sequence>
<accession>A0A2N3J1V5</accession>
<proteinExistence type="predicted"/>
<dbReference type="RefSeq" id="WP_101317192.1">
    <property type="nucleotide sequence ID" value="NZ_CAWNSS010000030.1"/>
</dbReference>
<gene>
    <name evidence="1" type="ORF">AOX56_13840</name>
</gene>
<dbReference type="Proteomes" id="UP000233526">
    <property type="component" value="Unassembled WGS sequence"/>
</dbReference>
<dbReference type="EMBL" id="LJZX01000030">
    <property type="protein sequence ID" value="PKQ79656.1"/>
    <property type="molecule type" value="Genomic_DNA"/>
</dbReference>
<reference evidence="1 2" key="1">
    <citation type="journal article" date="2017" name="Front. Microbiol.">
        <title>Strong Genomic and Phenotypic Heterogeneity in the Aeromonas sobria Species Complex.</title>
        <authorList>
            <person name="Gauthier J."/>
            <person name="Vincent A.T."/>
            <person name="Charette S.J."/>
            <person name="Derome N."/>
        </authorList>
    </citation>
    <scope>NUCLEOTIDE SEQUENCE [LARGE SCALE GENOMIC DNA]</scope>
    <source>
        <strain evidence="1 2">JF2635</strain>
    </source>
</reference>
<name>A0A2N3J1V5_AERSO</name>
<dbReference type="AlphaFoldDB" id="A0A2N3J1V5"/>